<reference evidence="1 2" key="1">
    <citation type="journal article" date="2015" name="Genome Announc.">
        <title>Expanding the biotechnology potential of lactobacilli through comparative genomics of 213 strains and associated genera.</title>
        <authorList>
            <person name="Sun Z."/>
            <person name="Harris H.M."/>
            <person name="McCann A."/>
            <person name="Guo C."/>
            <person name="Argimon S."/>
            <person name="Zhang W."/>
            <person name="Yang X."/>
            <person name="Jeffery I.B."/>
            <person name="Cooney J.C."/>
            <person name="Kagawa T.F."/>
            <person name="Liu W."/>
            <person name="Song Y."/>
            <person name="Salvetti E."/>
            <person name="Wrobel A."/>
            <person name="Rasinkangas P."/>
            <person name="Parkhill J."/>
            <person name="Rea M.C."/>
            <person name="O'Sullivan O."/>
            <person name="Ritari J."/>
            <person name="Douillard F.P."/>
            <person name="Paul Ross R."/>
            <person name="Yang R."/>
            <person name="Briner A.E."/>
            <person name="Felis G.E."/>
            <person name="de Vos W.M."/>
            <person name="Barrangou R."/>
            <person name="Klaenhammer T.R."/>
            <person name="Caufield P.W."/>
            <person name="Cui Y."/>
            <person name="Zhang H."/>
            <person name="O'Toole P.W."/>
        </authorList>
    </citation>
    <scope>NUCLEOTIDE SEQUENCE [LARGE SCALE GENOMIC DNA]</scope>
    <source>
        <strain evidence="1 2">DSM 19971</strain>
    </source>
</reference>
<proteinExistence type="predicted"/>
<dbReference type="InterPro" id="IPR036291">
    <property type="entry name" value="NAD(P)-bd_dom_sf"/>
</dbReference>
<organism evidence="1 2">
    <name type="scientific">Liquorilactobacillus uvarum DSM 19971</name>
    <dbReference type="NCBI Taxonomy" id="1423812"/>
    <lineage>
        <taxon>Bacteria</taxon>
        <taxon>Bacillati</taxon>
        <taxon>Bacillota</taxon>
        <taxon>Bacilli</taxon>
        <taxon>Lactobacillales</taxon>
        <taxon>Lactobacillaceae</taxon>
        <taxon>Liquorilactobacillus</taxon>
    </lineage>
</organism>
<dbReference type="EMBL" id="AZEG01000010">
    <property type="protein sequence ID" value="KRL37619.1"/>
    <property type="molecule type" value="Genomic_DNA"/>
</dbReference>
<dbReference type="SUPFAM" id="SSF51735">
    <property type="entry name" value="NAD(P)-binding Rossmann-fold domains"/>
    <property type="match status" value="1"/>
</dbReference>
<dbReference type="PATRIC" id="fig|1423812.3.peg.299"/>
<keyword evidence="2" id="KW-1185">Reference proteome</keyword>
<gene>
    <name evidence="1" type="ORF">FD20_GL000296</name>
</gene>
<dbReference type="Pfam" id="PF00106">
    <property type="entry name" value="adh_short"/>
    <property type="match status" value="1"/>
</dbReference>
<dbReference type="AlphaFoldDB" id="A0A0R1Q8E4"/>
<dbReference type="STRING" id="1423812.FD20_GL000296"/>
<sequence length="237" mass="26519">MNKQREAIIMKTMVVVGAGKLLGLSLAKKFGKNGYHVILISRNPAKLALLQSELNKDNIQSSYFTADMYDLNSLKTSFSEIYQKFGQVDIMEFSPNLGHQNPINVKDLRPENLASSLQGNLLAAIQSVQEVLPSMLRRKKGALLFTTGLSAIYPNPKMADFSVAKAALRSYILNLDQSLKDKNIFVGHISLGAFLKERTRKANDPDIVADRWYQKYINNEHGEEVYPKGVTQATVIR</sequence>
<dbReference type="Proteomes" id="UP000051155">
    <property type="component" value="Unassembled WGS sequence"/>
</dbReference>
<dbReference type="Gene3D" id="3.40.50.720">
    <property type="entry name" value="NAD(P)-binding Rossmann-like Domain"/>
    <property type="match status" value="1"/>
</dbReference>
<evidence type="ECO:0000313" key="1">
    <source>
        <dbReference type="EMBL" id="KRL37619.1"/>
    </source>
</evidence>
<dbReference type="OrthoDB" id="9775296at2"/>
<protein>
    <submittedName>
        <fullName evidence="1">Oxidoreductase, short chain dehydrogenase reductase family protein</fullName>
    </submittedName>
</protein>
<comment type="caution">
    <text evidence="1">The sequence shown here is derived from an EMBL/GenBank/DDBJ whole genome shotgun (WGS) entry which is preliminary data.</text>
</comment>
<name>A0A0R1Q8E4_9LACO</name>
<evidence type="ECO:0000313" key="2">
    <source>
        <dbReference type="Proteomes" id="UP000051155"/>
    </source>
</evidence>
<dbReference type="PANTHER" id="PTHR43431">
    <property type="entry name" value="OXIDOREDUCTASE, SHORT CHAIN DEHYDROGENASE/REDUCTASE FAMILY (AFU_ORTHOLOGUE AFUA_5G14000)"/>
    <property type="match status" value="1"/>
</dbReference>
<dbReference type="InterPro" id="IPR002347">
    <property type="entry name" value="SDR_fam"/>
</dbReference>
<accession>A0A0R1Q8E4</accession>
<dbReference type="PANTHER" id="PTHR43431:SF7">
    <property type="entry name" value="OXIDOREDUCTASE, SHORT CHAIN DEHYDROGENASE_REDUCTASE FAMILY (AFU_ORTHOLOGUE AFUA_5G14000)"/>
    <property type="match status" value="1"/>
</dbReference>